<dbReference type="PANTHER" id="PTHR30332:SF17">
    <property type="entry name" value="TYPE IV PILIATION SYSTEM PROTEIN DR_0774-RELATED"/>
    <property type="match status" value="1"/>
</dbReference>
<dbReference type="InterPro" id="IPR005644">
    <property type="entry name" value="NolW-like"/>
</dbReference>
<dbReference type="Proteomes" id="UP001250932">
    <property type="component" value="Unassembled WGS sequence"/>
</dbReference>
<dbReference type="InterPro" id="IPR004846">
    <property type="entry name" value="T2SS/T3SS_dom"/>
</dbReference>
<comment type="subcellular location">
    <subcellularLocation>
        <location evidence="6">Cell outer membrane</location>
    </subcellularLocation>
</comment>
<keyword evidence="3 4" id="KW-0802">TPR repeat</keyword>
<evidence type="ECO:0000256" key="1">
    <source>
        <dbReference type="ARBA" id="ARBA00022729"/>
    </source>
</evidence>
<feature type="compositionally biased region" description="Pro residues" evidence="7">
    <location>
        <begin position="630"/>
        <end position="640"/>
    </location>
</feature>
<evidence type="ECO:0000256" key="5">
    <source>
        <dbReference type="RuleBase" id="RU004003"/>
    </source>
</evidence>
<dbReference type="InterPro" id="IPR008965">
    <property type="entry name" value="CBM2/CBM3_carb-bd_dom_sf"/>
</dbReference>
<feature type="domain" description="Type II/III secretion system secretin-like" evidence="8">
    <location>
        <begin position="387"/>
        <end position="559"/>
    </location>
</feature>
<dbReference type="InterPro" id="IPR050810">
    <property type="entry name" value="Bact_Secretion_Sys_Channel"/>
</dbReference>
<feature type="domain" description="NolW-like" evidence="10">
    <location>
        <begin position="252"/>
        <end position="309"/>
    </location>
</feature>
<dbReference type="Pfam" id="PF07719">
    <property type="entry name" value="TPR_2"/>
    <property type="match status" value="1"/>
</dbReference>
<feature type="region of interest" description="Disordered" evidence="7">
    <location>
        <begin position="602"/>
        <end position="643"/>
    </location>
</feature>
<dbReference type="SUPFAM" id="SSF49384">
    <property type="entry name" value="Carbohydrate-binding domain"/>
    <property type="match status" value="1"/>
</dbReference>
<dbReference type="PANTHER" id="PTHR30332">
    <property type="entry name" value="PROBABLE GENERAL SECRETION PATHWAY PROTEIN D"/>
    <property type="match status" value="1"/>
</dbReference>
<evidence type="ECO:0000313" key="12">
    <source>
        <dbReference type="Proteomes" id="UP001250932"/>
    </source>
</evidence>
<dbReference type="Gene3D" id="2.60.40.680">
    <property type="match status" value="1"/>
</dbReference>
<evidence type="ECO:0000259" key="8">
    <source>
        <dbReference type="Pfam" id="PF00263"/>
    </source>
</evidence>
<dbReference type="Gene3D" id="3.30.1370.120">
    <property type="match status" value="1"/>
</dbReference>
<evidence type="ECO:0000313" key="11">
    <source>
        <dbReference type="EMBL" id="MDT7041077.1"/>
    </source>
</evidence>
<comment type="caution">
    <text evidence="11">The sequence shown here is derived from an EMBL/GenBank/DDBJ whole genome shotgun (WGS) entry which is preliminary data.</text>
</comment>
<keyword evidence="2" id="KW-0677">Repeat</keyword>
<keyword evidence="6" id="KW-0813">Transport</keyword>
<dbReference type="Pfam" id="PF00963">
    <property type="entry name" value="Cohesin"/>
    <property type="match status" value="1"/>
</dbReference>
<dbReference type="Gene3D" id="3.30.1370.130">
    <property type="match status" value="1"/>
</dbReference>
<dbReference type="InterPro" id="IPR038591">
    <property type="entry name" value="NolW-like_sf"/>
</dbReference>
<evidence type="ECO:0000259" key="10">
    <source>
        <dbReference type="Pfam" id="PF03958"/>
    </source>
</evidence>
<dbReference type="Pfam" id="PF03958">
    <property type="entry name" value="Secretin_N"/>
    <property type="match status" value="1"/>
</dbReference>
<dbReference type="SMART" id="SM00028">
    <property type="entry name" value="TPR"/>
    <property type="match status" value="3"/>
</dbReference>
<evidence type="ECO:0000256" key="7">
    <source>
        <dbReference type="SAM" id="MobiDB-lite"/>
    </source>
</evidence>
<sequence length="779" mass="85879">MTMTACSTAGPDIKFAEEMVQQEQWDAAVGAYREALKKDPFNQEIEKALSQAKIQAAQIHYQKGRKLLNQHKLPAAMQEFEIALGLDPSRPEHHAALEDIVRLKDARERMEDGKKLQNLGRYDDAMNAYEQAIELDPNLTEALNGITAIAEQQKVYKSLGGTTEAVTLRFQNTRLKQVFEILARTANINILFEKDVRDDLVTIFTKDTPFDEALNLILSTNQLFSRRIGPDTLLIIPDTKQKRQQYEDLQIRTFYLSTAKAKDMANLLRTILETKRVYVNEPLNTVVIRDEPEKLQLAEQVILANDRRDSEVELTLEVLEVSRNQREKIGLSFAKQVGAGVFPGSAAAASFGETASTQTFKFEQLTGLGPDSYLFKFPSNILLDFFKTESNAKTLASPKIRVLNNQKASINVGDKEPILLSTTSTNPNLGGSVATQSTVTSIEFKDTGVKLDVEPTIHLTGEITIKLKVEVTRIGEQVTLQDNPLINQFRFGTRTAETTLNLRDGETVVLAGLIQEEDRKTRDSIPGLDDVPIIEDLFGREDRKVDTEVILVLTSRIIRSVMPPNIVKHTLWSGTADQYSTKPLFSPREQAPILDVVANNETAQLPESKQPTSDSTTPVKSSEKGTPSSPISPKPQPTVPPKSLASKIVLTPSEITTGPGQTIEMILTGESIPETQLAQITISYNPELLEFTEALPGQFFRISPKESSMTVSAAPQSGTVVLQFGRTGHSASGSGQLATVVFKTKAKGDSPLVIKQPKLTGPSGQSVPITVQHSLIRIL</sequence>
<feature type="compositionally biased region" description="Polar residues" evidence="7">
    <location>
        <begin position="602"/>
        <end position="629"/>
    </location>
</feature>
<dbReference type="SUPFAM" id="SSF48452">
    <property type="entry name" value="TPR-like"/>
    <property type="match status" value="1"/>
</dbReference>
<feature type="repeat" description="TPR" evidence="4">
    <location>
        <begin position="57"/>
        <end position="90"/>
    </location>
</feature>
<dbReference type="Gene3D" id="1.25.40.10">
    <property type="entry name" value="Tetratricopeptide repeat domain"/>
    <property type="match status" value="2"/>
</dbReference>
<keyword evidence="12" id="KW-1185">Reference proteome</keyword>
<dbReference type="EMBL" id="JAQOUE010000001">
    <property type="protein sequence ID" value="MDT7041077.1"/>
    <property type="molecule type" value="Genomic_DNA"/>
</dbReference>
<evidence type="ECO:0000259" key="9">
    <source>
        <dbReference type="Pfam" id="PF00963"/>
    </source>
</evidence>
<evidence type="ECO:0000256" key="6">
    <source>
        <dbReference type="RuleBase" id="RU004004"/>
    </source>
</evidence>
<keyword evidence="1" id="KW-0732">Signal</keyword>
<protein>
    <submittedName>
        <fullName evidence="11">Tetratricopeptide repeat protein</fullName>
    </submittedName>
</protein>
<dbReference type="Pfam" id="PF00263">
    <property type="entry name" value="Secretin"/>
    <property type="match status" value="1"/>
</dbReference>
<organism evidence="11 12">
    <name type="scientific">Candidatus Nitronereus thalassa</name>
    <dbReference type="NCBI Taxonomy" id="3020898"/>
    <lineage>
        <taxon>Bacteria</taxon>
        <taxon>Pseudomonadati</taxon>
        <taxon>Nitrospirota</taxon>
        <taxon>Nitrospiria</taxon>
        <taxon>Nitrospirales</taxon>
        <taxon>Nitrospiraceae</taxon>
        <taxon>Candidatus Nitronereus</taxon>
    </lineage>
</organism>
<name>A0ABU3K3W8_9BACT</name>
<dbReference type="InterPro" id="IPR011990">
    <property type="entry name" value="TPR-like_helical_dom_sf"/>
</dbReference>
<feature type="repeat" description="TPR" evidence="4">
    <location>
        <begin position="106"/>
        <end position="139"/>
    </location>
</feature>
<evidence type="ECO:0000256" key="2">
    <source>
        <dbReference type="ARBA" id="ARBA00022737"/>
    </source>
</evidence>
<evidence type="ECO:0000256" key="4">
    <source>
        <dbReference type="PROSITE-ProRule" id="PRU00339"/>
    </source>
</evidence>
<proteinExistence type="inferred from homology"/>
<reference evidence="11 12" key="1">
    <citation type="journal article" date="2023" name="ISME J.">
        <title>Cultivation and genomic characterization of novel and ubiquitous marine nitrite-oxidizing bacteria from the Nitrospirales.</title>
        <authorList>
            <person name="Mueller A.J."/>
            <person name="Daebeler A."/>
            <person name="Herbold C.W."/>
            <person name="Kirkegaard R.H."/>
            <person name="Daims H."/>
        </authorList>
    </citation>
    <scope>NUCLEOTIDE SEQUENCE [LARGE SCALE GENOMIC DNA]</scope>
    <source>
        <strain evidence="11 12">EB</strain>
    </source>
</reference>
<dbReference type="PROSITE" id="PS50005">
    <property type="entry name" value="TPR"/>
    <property type="match status" value="2"/>
</dbReference>
<comment type="similarity">
    <text evidence="5">Belongs to the bacterial secretin family.</text>
</comment>
<dbReference type="InterPro" id="IPR013105">
    <property type="entry name" value="TPR_2"/>
</dbReference>
<dbReference type="CDD" id="cd08547">
    <property type="entry name" value="Type_II_cohesin"/>
    <property type="match status" value="1"/>
</dbReference>
<accession>A0ABU3K3W8</accession>
<evidence type="ECO:0000256" key="3">
    <source>
        <dbReference type="ARBA" id="ARBA00022803"/>
    </source>
</evidence>
<dbReference type="InterPro" id="IPR019734">
    <property type="entry name" value="TPR_rpt"/>
</dbReference>
<feature type="domain" description="Cohesin" evidence="9">
    <location>
        <begin position="654"/>
        <end position="751"/>
    </location>
</feature>
<dbReference type="PROSITE" id="PS50293">
    <property type="entry name" value="TPR_REGION"/>
    <property type="match status" value="1"/>
</dbReference>
<dbReference type="InterPro" id="IPR002102">
    <property type="entry name" value="Cohesin_dom"/>
</dbReference>
<gene>
    <name evidence="11" type="ORF">PPG34_01865</name>
</gene>
<dbReference type="RefSeq" id="WP_313831436.1">
    <property type="nucleotide sequence ID" value="NZ_JAQOUE010000001.1"/>
</dbReference>